<name>A0A0D6A364_9LACO</name>
<sequence>MNNWSKKLQTLVKEVDKEIAPQLAKIDDNVLYNQNKVLEAFKDNKVAESDLLGTNGYGSYDEGRDKLDKIYAQIFHTEDALVRSQFVSGTHTLATALAGNLLPGDELTYLTGMPYDTLQQVIGLAGNKRGSLMSYGVKFSHVPLKDGAVDYDAARKLLSTHQPKMVVIQRSRGYETRQSFTVSQIKPMIRMIKEVSPKSIIFIDNCYGEFSEKHEPTEYGADLMAGSLIKNAGGGLAKIGGYIVGKHELVENAAARLTCAGIGRSEGASLNNNIDYYEGLFVAPNTTGRAIKGAIYSAALLAKVGVEVSPKWNDPRTDLIQTVIFHDKDKMINFAKELQANSPVDSFVEPIPSEQEGYEDEIIMAAGSFVEGATIEFSGDGPIRPPYAIYMQGGLTFAHVKIAITNAVNELFFKDRQ</sequence>
<gene>
    <name evidence="1" type="ORF">LBAT_0576</name>
</gene>
<dbReference type="InterPro" id="IPR015424">
    <property type="entry name" value="PyrdxlP-dep_Trfase"/>
</dbReference>
<dbReference type="KEGG" id="lae:LBAT_0576"/>
<dbReference type="PANTHER" id="PTHR46658">
    <property type="entry name" value="CYS OR MET METABOLISM PYRIDOXAL-PHOSPHATE-DEPENDENT ENZYME"/>
    <property type="match status" value="1"/>
</dbReference>
<dbReference type="Gene3D" id="3.90.1150.60">
    <property type="entry name" value="Methioning gamme-lyase, C-terminal domain"/>
    <property type="match status" value="1"/>
</dbReference>
<dbReference type="Gene3D" id="3.40.640.10">
    <property type="entry name" value="Type I PLP-dependent aspartate aminotransferase-like (Major domain)"/>
    <property type="match status" value="1"/>
</dbReference>
<dbReference type="SUPFAM" id="SSF53383">
    <property type="entry name" value="PLP-dependent transferases"/>
    <property type="match status" value="1"/>
</dbReference>
<reference evidence="1 2" key="1">
    <citation type="submission" date="2015-03" db="EMBL/GenBank/DDBJ databases">
        <title>Complete genome sequence of Lactobacillus acetotolerans NBRC 13120.</title>
        <authorList>
            <person name="Toh H."/>
            <person name="Morita H."/>
            <person name="Fujita N."/>
        </authorList>
    </citation>
    <scope>NUCLEOTIDE SEQUENCE [LARGE SCALE GENOMIC DNA]</scope>
    <source>
        <strain evidence="1 2">NBRC 13120</strain>
    </source>
</reference>
<dbReference type="STRING" id="1600.LBAT_0576"/>
<dbReference type="PATRIC" id="fig|1600.4.peg.589"/>
<dbReference type="PANTHER" id="PTHR46658:SF1">
    <property type="entry name" value="CYS OR MET METABOLISM PYRIDOXAL-PHOSPHATE-DEPENDENT ENZYME"/>
    <property type="match status" value="1"/>
</dbReference>
<keyword evidence="2" id="KW-1185">Reference proteome</keyword>
<dbReference type="OrthoDB" id="9764766at2"/>
<dbReference type="InterPro" id="IPR015421">
    <property type="entry name" value="PyrdxlP-dep_Trfase_major"/>
</dbReference>
<evidence type="ECO:0000313" key="2">
    <source>
        <dbReference type="Proteomes" id="UP000035709"/>
    </source>
</evidence>
<evidence type="ECO:0000313" key="1">
    <source>
        <dbReference type="EMBL" id="BAQ56965.1"/>
    </source>
</evidence>
<accession>A0A0D6A364</accession>
<dbReference type="Proteomes" id="UP000035709">
    <property type="component" value="Chromosome"/>
</dbReference>
<proteinExistence type="predicted"/>
<dbReference type="AlphaFoldDB" id="A0A0D6A364"/>
<organism evidence="1 2">
    <name type="scientific">Lactobacillus acetotolerans</name>
    <dbReference type="NCBI Taxonomy" id="1600"/>
    <lineage>
        <taxon>Bacteria</taxon>
        <taxon>Bacillati</taxon>
        <taxon>Bacillota</taxon>
        <taxon>Bacilli</taxon>
        <taxon>Lactobacillales</taxon>
        <taxon>Lactobacillaceae</taxon>
        <taxon>Lactobacillus</taxon>
    </lineage>
</organism>
<dbReference type="Pfam" id="PF06838">
    <property type="entry name" value="Met_gamma_lyase"/>
    <property type="match status" value="1"/>
</dbReference>
<dbReference type="RefSeq" id="WP_060459313.1">
    <property type="nucleotide sequence ID" value="NZ_AP014808.1"/>
</dbReference>
<dbReference type="EMBL" id="AP014808">
    <property type="protein sequence ID" value="BAQ56965.1"/>
    <property type="molecule type" value="Genomic_DNA"/>
</dbReference>
<protein>
    <submittedName>
        <fullName evidence="1">Aluminum resistance protein</fullName>
    </submittedName>
</protein>
<dbReference type="InterPro" id="IPR009651">
    <property type="entry name" value="Met_g_lyase_put"/>
</dbReference>